<dbReference type="GO" id="GO:0005737">
    <property type="term" value="C:cytoplasm"/>
    <property type="evidence" value="ECO:0007669"/>
    <property type="project" value="TreeGrafter"/>
</dbReference>
<dbReference type="CDD" id="cd03692">
    <property type="entry name" value="mtIF2_IVc"/>
    <property type="match status" value="1"/>
</dbReference>
<dbReference type="SUPFAM" id="SSF52156">
    <property type="entry name" value="Initiation factor IF2/eIF5b, domain 3"/>
    <property type="match status" value="1"/>
</dbReference>
<dbReference type="AlphaFoldDB" id="A0A914YWC9"/>
<dbReference type="Gene3D" id="2.40.30.10">
    <property type="entry name" value="Translation factors"/>
    <property type="match status" value="2"/>
</dbReference>
<dbReference type="Gene3D" id="3.40.50.10050">
    <property type="entry name" value="Translation initiation factor IF- 2, domain 3"/>
    <property type="match status" value="1"/>
</dbReference>
<name>A0A914YWC9_9BILA</name>
<dbReference type="PANTHER" id="PTHR43381:SF20">
    <property type="entry name" value="TRANSLATION INITIATION FACTOR IF-2, MITOCHONDRIAL"/>
    <property type="match status" value="1"/>
</dbReference>
<dbReference type="PANTHER" id="PTHR43381">
    <property type="entry name" value="TRANSLATION INITIATION FACTOR IF-2-RELATED"/>
    <property type="match status" value="1"/>
</dbReference>
<evidence type="ECO:0000313" key="8">
    <source>
        <dbReference type="Proteomes" id="UP000887577"/>
    </source>
</evidence>
<dbReference type="GO" id="GO:0003924">
    <property type="term" value="F:GTPase activity"/>
    <property type="evidence" value="ECO:0007669"/>
    <property type="project" value="InterPro"/>
</dbReference>
<evidence type="ECO:0000256" key="1">
    <source>
        <dbReference type="ARBA" id="ARBA00007733"/>
    </source>
</evidence>
<evidence type="ECO:0000256" key="3">
    <source>
        <dbReference type="ARBA" id="ARBA00022741"/>
    </source>
</evidence>
<dbReference type="FunFam" id="3.40.50.300:FF:000019">
    <property type="entry name" value="Translation initiation factor IF-2"/>
    <property type="match status" value="1"/>
</dbReference>
<dbReference type="GO" id="GO:0003743">
    <property type="term" value="F:translation initiation factor activity"/>
    <property type="evidence" value="ECO:0007669"/>
    <property type="project" value="UniProtKB-KW"/>
</dbReference>
<proteinExistence type="inferred from homology"/>
<feature type="domain" description="Tr-type G" evidence="7">
    <location>
        <begin position="162"/>
        <end position="337"/>
    </location>
</feature>
<keyword evidence="4" id="KW-0648">Protein biosynthesis</keyword>
<dbReference type="PROSITE" id="PS51722">
    <property type="entry name" value="G_TR_2"/>
    <property type="match status" value="1"/>
</dbReference>
<dbReference type="InterPro" id="IPR015760">
    <property type="entry name" value="TIF_IF2"/>
</dbReference>
<accession>A0A914YWC9</accession>
<dbReference type="Gene3D" id="3.40.50.300">
    <property type="entry name" value="P-loop containing nucleotide triphosphate hydrolases"/>
    <property type="match status" value="1"/>
</dbReference>
<dbReference type="InterPro" id="IPR000795">
    <property type="entry name" value="T_Tr_GTP-bd_dom"/>
</dbReference>
<dbReference type="GO" id="GO:0005525">
    <property type="term" value="F:GTP binding"/>
    <property type="evidence" value="ECO:0007669"/>
    <property type="project" value="UniProtKB-KW"/>
</dbReference>
<dbReference type="InterPro" id="IPR036925">
    <property type="entry name" value="TIF_IF2_dom3_sf"/>
</dbReference>
<dbReference type="NCBIfam" id="TIGR00231">
    <property type="entry name" value="small_GTP"/>
    <property type="match status" value="1"/>
</dbReference>
<dbReference type="WBParaSite" id="PSU_v2.g3966.t1">
    <property type="protein sequence ID" value="PSU_v2.g3966.t1"/>
    <property type="gene ID" value="PSU_v2.g3966"/>
</dbReference>
<reference evidence="9" key="1">
    <citation type="submission" date="2022-11" db="UniProtKB">
        <authorList>
            <consortium name="WormBaseParasite"/>
        </authorList>
    </citation>
    <scope>IDENTIFICATION</scope>
</reference>
<protein>
    <submittedName>
        <fullName evidence="9">Tr-type G domain-containing protein</fullName>
    </submittedName>
</protein>
<keyword evidence="8" id="KW-1185">Reference proteome</keyword>
<keyword evidence="5" id="KW-0342">GTP-binding</keyword>
<dbReference type="InterPro" id="IPR044145">
    <property type="entry name" value="IF2_II"/>
</dbReference>
<organism evidence="8 9">
    <name type="scientific">Panagrolaimus superbus</name>
    <dbReference type="NCBI Taxonomy" id="310955"/>
    <lineage>
        <taxon>Eukaryota</taxon>
        <taxon>Metazoa</taxon>
        <taxon>Ecdysozoa</taxon>
        <taxon>Nematoda</taxon>
        <taxon>Chromadorea</taxon>
        <taxon>Rhabditida</taxon>
        <taxon>Tylenchina</taxon>
        <taxon>Panagrolaimomorpha</taxon>
        <taxon>Panagrolaimoidea</taxon>
        <taxon>Panagrolaimidae</taxon>
        <taxon>Panagrolaimus</taxon>
    </lineage>
</organism>
<dbReference type="SUPFAM" id="SSF50447">
    <property type="entry name" value="Translation proteins"/>
    <property type="match status" value="2"/>
</dbReference>
<dbReference type="CDD" id="cd01887">
    <property type="entry name" value="IF2_eIF5B"/>
    <property type="match status" value="1"/>
</dbReference>
<dbReference type="InterPro" id="IPR023115">
    <property type="entry name" value="TIF_IF2_dom3"/>
</dbReference>
<dbReference type="FunFam" id="3.40.50.10050:FF:000001">
    <property type="entry name" value="Translation initiation factor IF-2"/>
    <property type="match status" value="1"/>
</dbReference>
<sequence>MQRLLPKTICRNISYYVISSNTRLSFLSSINFPSQSFHTSSYLLKRNRNRSKFIDPIVIKNVKSKKESVEVYENMTVMEIATALGHNLDDVSDSLVELDESNMKYLDNKKPLDKALILDICSVYNVRPRFCFRSNEAKLLESMSEERDVFPQPPAPDSECVRRAPVVTIMGHVDHGKTTLLDSLRNSSIVQSEYGGITQHVGAFSVQLPGSKKKVTFLDTPGHAAFKAMRERGAKATDIVVLVVAADDGVNEQTVESIKYAKEANVPIVVAINKCDKPHADPAKTRRDLMQHDIVVEDMGGDVQVVEISALYGTNIKALQESLLLQAELMDLKATPKRLAEGVVIEATTSQGIGKVCTMIVQRGTVKRGTIFVAGETWGRVRSMTDEHAKVLKEAGPSTPVRISGWRNELPSPGEKILEVESEEKAQDVIEFRKKRSMERKADLDKDVIDAKRHADREHYMENRKTLHDRGIRYGSTYHMVERKAERRRGKVIEEEQTVLKLMIRSDVDGTLEALLNVFDNYSSELCDLQIVDFGVGPPNENNIEIAAETGTLIYCFNTSIPAPIRVLAGSKGVEIEQHNVIYRLVESVKNRLSAKIPPKVQLKEIGEGHVLKEFMVSGSGRKKQPIAGCLVDWGVFNKNATFRIIRGTDVVFEGLVESLKCENQFVNEAKTKMEVGIALDDKTIRFKEDDTIEVLEKEIIPQEIDWHPEGF</sequence>
<dbReference type="InterPro" id="IPR053905">
    <property type="entry name" value="EF-G-like_DII"/>
</dbReference>
<keyword evidence="2" id="KW-0396">Initiation factor</keyword>
<dbReference type="InterPro" id="IPR009000">
    <property type="entry name" value="Transl_B-barrel_sf"/>
</dbReference>
<dbReference type="Pfam" id="PF00009">
    <property type="entry name" value="GTP_EFTU"/>
    <property type="match status" value="1"/>
</dbReference>
<evidence type="ECO:0000259" key="7">
    <source>
        <dbReference type="PROSITE" id="PS51722"/>
    </source>
</evidence>
<keyword evidence="3" id="KW-0547">Nucleotide-binding</keyword>
<dbReference type="FunFam" id="2.40.30.10:FF:000007">
    <property type="entry name" value="Translation initiation factor IF-2"/>
    <property type="match status" value="1"/>
</dbReference>
<dbReference type="InterPro" id="IPR027417">
    <property type="entry name" value="P-loop_NTPase"/>
</dbReference>
<evidence type="ECO:0000256" key="6">
    <source>
        <dbReference type="ARBA" id="ARBA00025162"/>
    </source>
</evidence>
<evidence type="ECO:0000256" key="2">
    <source>
        <dbReference type="ARBA" id="ARBA00022540"/>
    </source>
</evidence>
<evidence type="ECO:0000313" key="9">
    <source>
        <dbReference type="WBParaSite" id="PSU_v2.g3966.t1"/>
    </source>
</evidence>
<comment type="function">
    <text evidence="6">One of the essential components for the initiation of protein synthesis. Protects formylmethionyl-tRNA from spontaneous hydrolysis and promotes its binding to the 30S ribosomal subunits. Also involved in the hydrolysis of GTP during the formation of the 70S ribosomal complex.</text>
</comment>
<dbReference type="Proteomes" id="UP000887577">
    <property type="component" value="Unplaced"/>
</dbReference>
<dbReference type="CDD" id="cd03702">
    <property type="entry name" value="IF2_mtIF2_II"/>
    <property type="match status" value="1"/>
</dbReference>
<dbReference type="SUPFAM" id="SSF52540">
    <property type="entry name" value="P-loop containing nucleoside triphosphate hydrolases"/>
    <property type="match status" value="1"/>
</dbReference>
<evidence type="ECO:0000256" key="5">
    <source>
        <dbReference type="ARBA" id="ARBA00023134"/>
    </source>
</evidence>
<evidence type="ECO:0000256" key="4">
    <source>
        <dbReference type="ARBA" id="ARBA00022917"/>
    </source>
</evidence>
<dbReference type="InterPro" id="IPR005225">
    <property type="entry name" value="Small_GTP-bd"/>
</dbReference>
<dbReference type="Pfam" id="PF22042">
    <property type="entry name" value="EF-G_D2"/>
    <property type="match status" value="1"/>
</dbReference>
<comment type="similarity">
    <text evidence="1">Belongs to the TRAFAC class translation factor GTPase superfamily. Classic translation factor GTPase family. IF-2 subfamily.</text>
</comment>
<dbReference type="Pfam" id="PF11987">
    <property type="entry name" value="IF-2"/>
    <property type="match status" value="1"/>
</dbReference>